<dbReference type="AlphaFoldDB" id="A0AAI8YU37"/>
<dbReference type="InterPro" id="IPR007854">
    <property type="entry name" value="Fip1_dom"/>
</dbReference>
<evidence type="ECO:0000313" key="8">
    <source>
        <dbReference type="Proteomes" id="UP001296104"/>
    </source>
</evidence>
<protein>
    <submittedName>
        <fullName evidence="7">Pre-mRNA polyadenylation factor fip1</fullName>
    </submittedName>
</protein>
<accession>A0AAI8YU37</accession>
<feature type="compositionally biased region" description="Basic and acidic residues" evidence="5">
    <location>
        <begin position="25"/>
        <end position="34"/>
    </location>
</feature>
<evidence type="ECO:0000256" key="2">
    <source>
        <dbReference type="ARBA" id="ARBA00007459"/>
    </source>
</evidence>
<feature type="domain" description="Pre-mRNA polyadenylation factor Fip1" evidence="6">
    <location>
        <begin position="146"/>
        <end position="188"/>
    </location>
</feature>
<evidence type="ECO:0000259" key="6">
    <source>
        <dbReference type="Pfam" id="PF05182"/>
    </source>
</evidence>
<dbReference type="GO" id="GO:0006397">
    <property type="term" value="P:mRNA processing"/>
    <property type="evidence" value="ECO:0007669"/>
    <property type="project" value="UniProtKB-KW"/>
</dbReference>
<dbReference type="PANTHER" id="PTHR13484">
    <property type="entry name" value="FIP1-LIKE 1 PROTEIN"/>
    <property type="match status" value="1"/>
</dbReference>
<feature type="compositionally biased region" description="Gly residues" evidence="5">
    <location>
        <begin position="284"/>
        <end position="294"/>
    </location>
</feature>
<feature type="compositionally biased region" description="Acidic residues" evidence="5">
    <location>
        <begin position="35"/>
        <end position="48"/>
    </location>
</feature>
<dbReference type="InterPro" id="IPR051187">
    <property type="entry name" value="Pre-mRNA_3'-end_processing_reg"/>
</dbReference>
<feature type="region of interest" description="Disordered" evidence="5">
    <location>
        <begin position="244"/>
        <end position="332"/>
    </location>
</feature>
<feature type="compositionally biased region" description="Low complexity" evidence="5">
    <location>
        <begin position="304"/>
        <end position="314"/>
    </location>
</feature>
<dbReference type="PANTHER" id="PTHR13484:SF0">
    <property type="entry name" value="PRE-MRNA 3'-END-PROCESSING FACTOR FIP1"/>
    <property type="match status" value="1"/>
</dbReference>
<dbReference type="EMBL" id="CAVMBE010000008">
    <property type="protein sequence ID" value="CAK3872366.1"/>
    <property type="molecule type" value="Genomic_DNA"/>
</dbReference>
<organism evidence="7 8">
    <name type="scientific">Lecanosticta acicola</name>
    <dbReference type="NCBI Taxonomy" id="111012"/>
    <lineage>
        <taxon>Eukaryota</taxon>
        <taxon>Fungi</taxon>
        <taxon>Dikarya</taxon>
        <taxon>Ascomycota</taxon>
        <taxon>Pezizomycotina</taxon>
        <taxon>Dothideomycetes</taxon>
        <taxon>Dothideomycetidae</taxon>
        <taxon>Mycosphaerellales</taxon>
        <taxon>Mycosphaerellaceae</taxon>
        <taxon>Lecanosticta</taxon>
    </lineage>
</organism>
<evidence type="ECO:0000256" key="1">
    <source>
        <dbReference type="ARBA" id="ARBA00004123"/>
    </source>
</evidence>
<comment type="similarity">
    <text evidence="2">Belongs to the FIP1 family.</text>
</comment>
<keyword evidence="4" id="KW-0539">Nucleus</keyword>
<feature type="compositionally biased region" description="Polar residues" evidence="5">
    <location>
        <begin position="83"/>
        <end position="96"/>
    </location>
</feature>
<reference evidence="7" key="1">
    <citation type="submission" date="2023-11" db="EMBL/GenBank/DDBJ databases">
        <authorList>
            <person name="Alioto T."/>
            <person name="Alioto T."/>
            <person name="Gomez Garrido J."/>
        </authorList>
    </citation>
    <scope>NUCLEOTIDE SEQUENCE</scope>
</reference>
<comment type="caution">
    <text evidence="7">The sequence shown here is derived from an EMBL/GenBank/DDBJ whole genome shotgun (WGS) entry which is preliminary data.</text>
</comment>
<sequence>MEEEEDDFYGGGAGVKQEQEAAANGDDRAEKMDMSEEEEDDTDSDDDVQFTLEKPEGAKVDPPPTSKQKSGQPDRMISESKSAKSGTPIKTESQRAASAAPPVAIKGTLTHNGKEGKDFPEVRTSKLDINAIPNWPGNGKPITEIDIDADLAENSKPWRLPGTDITDYFNYGFDEYTWTQYCVRQQAMTNTLNEQRQQDAQMKSFFGGGGGGGMPPGMPNMDDFMQQSGMPPEFMQMMMGGGGMPGMGQQGMGGQQGAGGFGSGQNSVSPHPQAGQVFQPPQGPSGGGQQGGFPSGPMEGFSPQQIAIMQQEQQGYGGGGGGGRGRNKRRGW</sequence>
<keyword evidence="3" id="KW-0507">mRNA processing</keyword>
<name>A0AAI8YU37_9PEZI</name>
<feature type="compositionally biased region" description="Gly residues" evidence="5">
    <location>
        <begin position="315"/>
        <end position="324"/>
    </location>
</feature>
<evidence type="ECO:0000256" key="5">
    <source>
        <dbReference type="SAM" id="MobiDB-lite"/>
    </source>
</evidence>
<evidence type="ECO:0000313" key="7">
    <source>
        <dbReference type="EMBL" id="CAK3872366.1"/>
    </source>
</evidence>
<dbReference type="Proteomes" id="UP001296104">
    <property type="component" value="Unassembled WGS sequence"/>
</dbReference>
<keyword evidence="8" id="KW-1185">Reference proteome</keyword>
<comment type="subcellular location">
    <subcellularLocation>
        <location evidence="1">Nucleus</location>
    </subcellularLocation>
</comment>
<dbReference type="Pfam" id="PF05182">
    <property type="entry name" value="Fip1"/>
    <property type="match status" value="1"/>
</dbReference>
<proteinExistence type="inferred from homology"/>
<dbReference type="GO" id="GO:0005847">
    <property type="term" value="C:mRNA cleavage and polyadenylation specificity factor complex"/>
    <property type="evidence" value="ECO:0007669"/>
    <property type="project" value="TreeGrafter"/>
</dbReference>
<evidence type="ECO:0000256" key="3">
    <source>
        <dbReference type="ARBA" id="ARBA00022664"/>
    </source>
</evidence>
<feature type="compositionally biased region" description="Gly residues" evidence="5">
    <location>
        <begin position="244"/>
        <end position="263"/>
    </location>
</feature>
<feature type="region of interest" description="Disordered" evidence="5">
    <location>
        <begin position="1"/>
        <end position="119"/>
    </location>
</feature>
<evidence type="ECO:0000256" key="4">
    <source>
        <dbReference type="ARBA" id="ARBA00023242"/>
    </source>
</evidence>
<gene>
    <name evidence="7" type="ORF">LECACI_7A002006</name>
</gene>